<reference evidence="2" key="1">
    <citation type="submission" date="2018-05" db="EMBL/GenBank/DDBJ databases">
        <authorList>
            <person name="Lanie J.A."/>
            <person name="Ng W.-L."/>
            <person name="Kazmierczak K.M."/>
            <person name="Andrzejewski T.M."/>
            <person name="Davidsen T.M."/>
            <person name="Wayne K.J."/>
            <person name="Tettelin H."/>
            <person name="Glass J.I."/>
            <person name="Rusch D."/>
            <person name="Podicherti R."/>
            <person name="Tsui H.-C.T."/>
            <person name="Winkler M.E."/>
        </authorList>
    </citation>
    <scope>NUCLEOTIDE SEQUENCE</scope>
</reference>
<keyword evidence="1" id="KW-0812">Transmembrane</keyword>
<dbReference type="AlphaFoldDB" id="A0A381WY62"/>
<accession>A0A381WY62</accession>
<evidence type="ECO:0000256" key="1">
    <source>
        <dbReference type="SAM" id="Phobius"/>
    </source>
</evidence>
<feature type="transmembrane region" description="Helical" evidence="1">
    <location>
        <begin position="115"/>
        <end position="133"/>
    </location>
</feature>
<dbReference type="Pfam" id="PF16316">
    <property type="entry name" value="DUF4956"/>
    <property type="match status" value="1"/>
</dbReference>
<organism evidence="2">
    <name type="scientific">marine metagenome</name>
    <dbReference type="NCBI Taxonomy" id="408172"/>
    <lineage>
        <taxon>unclassified sequences</taxon>
        <taxon>metagenomes</taxon>
        <taxon>ecological metagenomes</taxon>
    </lineage>
</organism>
<protein>
    <recommendedName>
        <fullName evidence="3">DUF4956 domain-containing protein</fullName>
    </recommendedName>
</protein>
<keyword evidence="1" id="KW-0472">Membrane</keyword>
<feature type="transmembrane region" description="Helical" evidence="1">
    <location>
        <begin position="93"/>
        <end position="109"/>
    </location>
</feature>
<dbReference type="InterPro" id="IPR032531">
    <property type="entry name" value="DUF4956"/>
</dbReference>
<proteinExistence type="predicted"/>
<feature type="transmembrane region" description="Helical" evidence="1">
    <location>
        <begin position="54"/>
        <end position="81"/>
    </location>
</feature>
<evidence type="ECO:0000313" key="2">
    <source>
        <dbReference type="EMBL" id="SVA57479.1"/>
    </source>
</evidence>
<dbReference type="EMBL" id="UINC01013275">
    <property type="protein sequence ID" value="SVA57479.1"/>
    <property type="molecule type" value="Genomic_DNA"/>
</dbReference>
<sequence length="231" mass="26063">MINLLLREQPHADPLINLLCLIPLGALLGIAISLSHSFSGNIWLRQRNYMMLSMILPVVALVITKAISSNIFLSLGMIGALSIIRYRAPIKSPYELGLLFSFITIGISLGVDIRYAFLLTLFLISIPFLFYLLDRFPVFRSYWEQNKKRGGGVHHIDDEGGVELIIQGEGIAPEELNIPENALSTISNTLSENRKNQLVITLLFSELKTANSFRRKIEHHKNITYISMRVL</sequence>
<gene>
    <name evidence="2" type="ORF">METZ01_LOCUS110333</name>
</gene>
<feature type="transmembrane region" description="Helical" evidence="1">
    <location>
        <begin position="15"/>
        <end position="34"/>
    </location>
</feature>
<evidence type="ECO:0008006" key="3">
    <source>
        <dbReference type="Google" id="ProtNLM"/>
    </source>
</evidence>
<keyword evidence="1" id="KW-1133">Transmembrane helix</keyword>
<name>A0A381WY62_9ZZZZ</name>